<feature type="coiled-coil region" evidence="3">
    <location>
        <begin position="6"/>
        <end position="44"/>
    </location>
</feature>
<dbReference type="Gene3D" id="2.120.10.30">
    <property type="entry name" value="TolB, C-terminal domain"/>
    <property type="match status" value="1"/>
</dbReference>
<dbReference type="InterPro" id="IPR011042">
    <property type="entry name" value="6-blade_b-propeller_TolB-like"/>
</dbReference>
<protein>
    <submittedName>
        <fullName evidence="4">Uncharacterized protein</fullName>
    </submittedName>
</protein>
<dbReference type="Proteomes" id="UP001165289">
    <property type="component" value="Unassembled WGS sequence"/>
</dbReference>
<keyword evidence="3" id="KW-0175">Coiled coil</keyword>
<dbReference type="AlphaFoldDB" id="A0AAV7JG57"/>
<proteinExistence type="predicted"/>
<keyword evidence="5" id="KW-1185">Reference proteome</keyword>
<dbReference type="SUPFAM" id="SSF63825">
    <property type="entry name" value="YWTD domain"/>
    <property type="match status" value="1"/>
</dbReference>
<gene>
    <name evidence="4" type="ORF">LOD99_8707</name>
</gene>
<dbReference type="Pfam" id="PF01436">
    <property type="entry name" value="NHL"/>
    <property type="match status" value="1"/>
</dbReference>
<evidence type="ECO:0000256" key="3">
    <source>
        <dbReference type="SAM" id="Coils"/>
    </source>
</evidence>
<keyword evidence="1" id="KW-0677">Repeat</keyword>
<dbReference type="PROSITE" id="PS51125">
    <property type="entry name" value="NHL"/>
    <property type="match status" value="1"/>
</dbReference>
<sequence length="350" mass="41054">MAEESTKLNKQELDILRDNIQNAKDEVRGKFEDIHRRLETLESEINHELDVIFDHYERLIIRRSRNISQLDIARSRLYSSLQHNDLNEALDKLLKAVDSEKKTFVEEVIDVPNVLVTWDEIYLEETLQKLCKINELKYSKEFLKTTSLWHQSKRGNGEDDLNYPRGIAYDVKAHNLYVADCLNDRIQVYDEKGNVIDSICKNTVKLPRRICITENFLFVTSDLHQLNKINKKTGEVLEKEKFQYLLSGIDSFREKYIYACDLMDLQIIVMRISNLSVKRKFTLKATKNSDTQTRDIRVEATAIYVLFHKSQFPLQSFTHEGVLIRHIVTETMVLDAKYFCLDASSNFFDI</sequence>
<organism evidence="4 5">
    <name type="scientific">Oopsacas minuta</name>
    <dbReference type="NCBI Taxonomy" id="111878"/>
    <lineage>
        <taxon>Eukaryota</taxon>
        <taxon>Metazoa</taxon>
        <taxon>Porifera</taxon>
        <taxon>Hexactinellida</taxon>
        <taxon>Hexasterophora</taxon>
        <taxon>Lyssacinosida</taxon>
        <taxon>Leucopsacidae</taxon>
        <taxon>Oopsacas</taxon>
    </lineage>
</organism>
<evidence type="ECO:0000313" key="4">
    <source>
        <dbReference type="EMBL" id="KAI6647633.1"/>
    </source>
</evidence>
<feature type="repeat" description="NHL" evidence="2">
    <location>
        <begin position="150"/>
        <end position="192"/>
    </location>
</feature>
<comment type="caution">
    <text evidence="4">The sequence shown here is derived from an EMBL/GenBank/DDBJ whole genome shotgun (WGS) entry which is preliminary data.</text>
</comment>
<evidence type="ECO:0000256" key="1">
    <source>
        <dbReference type="ARBA" id="ARBA00022737"/>
    </source>
</evidence>
<reference evidence="4 5" key="1">
    <citation type="journal article" date="2023" name="BMC Biol.">
        <title>The compact genome of the sponge Oopsacas minuta (Hexactinellida) is lacking key metazoan core genes.</title>
        <authorList>
            <person name="Santini S."/>
            <person name="Schenkelaars Q."/>
            <person name="Jourda C."/>
            <person name="Duchesne M."/>
            <person name="Belahbib H."/>
            <person name="Rocher C."/>
            <person name="Selva M."/>
            <person name="Riesgo A."/>
            <person name="Vervoort M."/>
            <person name="Leys S.P."/>
            <person name="Kodjabachian L."/>
            <person name="Le Bivic A."/>
            <person name="Borchiellini C."/>
            <person name="Claverie J.M."/>
            <person name="Renard E."/>
        </authorList>
    </citation>
    <scope>NUCLEOTIDE SEQUENCE [LARGE SCALE GENOMIC DNA]</scope>
    <source>
        <strain evidence="4">SPO-2</strain>
    </source>
</reference>
<name>A0AAV7JG57_9METZ</name>
<evidence type="ECO:0000256" key="2">
    <source>
        <dbReference type="PROSITE-ProRule" id="PRU00504"/>
    </source>
</evidence>
<dbReference type="InterPro" id="IPR001258">
    <property type="entry name" value="NHL_repeat"/>
</dbReference>
<evidence type="ECO:0000313" key="5">
    <source>
        <dbReference type="Proteomes" id="UP001165289"/>
    </source>
</evidence>
<dbReference type="EMBL" id="JAKMXF010000340">
    <property type="protein sequence ID" value="KAI6647633.1"/>
    <property type="molecule type" value="Genomic_DNA"/>
</dbReference>
<accession>A0AAV7JG57</accession>